<feature type="compositionally biased region" description="Basic and acidic residues" evidence="9">
    <location>
        <begin position="1280"/>
        <end position="1307"/>
    </location>
</feature>
<dbReference type="PANTHER" id="PTHR24117:SF8">
    <property type="entry name" value="BCL-6 COREPRESSOR"/>
    <property type="match status" value="1"/>
</dbReference>
<dbReference type="CDD" id="cd14261">
    <property type="entry name" value="PUFD"/>
    <property type="match status" value="1"/>
</dbReference>
<feature type="compositionally biased region" description="Basic and acidic residues" evidence="9">
    <location>
        <begin position="932"/>
        <end position="945"/>
    </location>
</feature>
<evidence type="ECO:0000256" key="7">
    <source>
        <dbReference type="ARBA" id="ARBA00034703"/>
    </source>
</evidence>
<feature type="compositionally biased region" description="Polar residues" evidence="9">
    <location>
        <begin position="521"/>
        <end position="540"/>
    </location>
</feature>
<evidence type="ECO:0000256" key="3">
    <source>
        <dbReference type="ARBA" id="ARBA00022553"/>
    </source>
</evidence>
<dbReference type="GO" id="GO:0003714">
    <property type="term" value="F:transcription corepressor activity"/>
    <property type="evidence" value="ECO:0007669"/>
    <property type="project" value="TreeGrafter"/>
</dbReference>
<feature type="compositionally biased region" description="Low complexity" evidence="9">
    <location>
        <begin position="468"/>
        <end position="485"/>
    </location>
</feature>
<feature type="region of interest" description="Disordered" evidence="9">
    <location>
        <begin position="1136"/>
        <end position="1168"/>
    </location>
</feature>
<feature type="compositionally biased region" description="Basic and acidic residues" evidence="9">
    <location>
        <begin position="1149"/>
        <end position="1158"/>
    </location>
</feature>
<feature type="region of interest" description="Disordered" evidence="9">
    <location>
        <begin position="336"/>
        <end position="423"/>
    </location>
</feature>
<organism evidence="12 13">
    <name type="scientific">Kryptolebias marmoratus</name>
    <name type="common">Mangrove killifish</name>
    <name type="synonym">Rivulus marmoratus</name>
    <dbReference type="NCBI Taxonomy" id="37003"/>
    <lineage>
        <taxon>Eukaryota</taxon>
        <taxon>Metazoa</taxon>
        <taxon>Chordata</taxon>
        <taxon>Craniata</taxon>
        <taxon>Vertebrata</taxon>
        <taxon>Euteleostomi</taxon>
        <taxon>Actinopterygii</taxon>
        <taxon>Neopterygii</taxon>
        <taxon>Teleostei</taxon>
        <taxon>Neoteleostei</taxon>
        <taxon>Acanthomorphata</taxon>
        <taxon>Ovalentaria</taxon>
        <taxon>Atherinomorphae</taxon>
        <taxon>Cyprinodontiformes</taxon>
        <taxon>Rivulidae</taxon>
        <taxon>Kryptolebias</taxon>
    </lineage>
</organism>
<dbReference type="FunFam" id="1.25.40.20:FF:000032">
    <property type="entry name" value="BCL-6 corepressor isoform X1"/>
    <property type="match status" value="1"/>
</dbReference>
<dbReference type="Pfam" id="PF15808">
    <property type="entry name" value="BCOR"/>
    <property type="match status" value="1"/>
</dbReference>
<evidence type="ECO:0000256" key="5">
    <source>
        <dbReference type="ARBA" id="ARBA00022843"/>
    </source>
</evidence>
<dbReference type="InterPro" id="IPR047144">
    <property type="entry name" value="BCOR-like"/>
</dbReference>
<protein>
    <submittedName>
        <fullName evidence="12">BCL6 corepressor</fullName>
    </submittedName>
</protein>
<dbReference type="Gene3D" id="1.25.40.20">
    <property type="entry name" value="Ankyrin repeat-containing domain"/>
    <property type="match status" value="1"/>
</dbReference>
<keyword evidence="3" id="KW-0597">Phosphoprotein</keyword>
<feature type="region of interest" description="Disordered" evidence="9">
    <location>
        <begin position="814"/>
        <end position="945"/>
    </location>
</feature>
<dbReference type="Pfam" id="PF16553">
    <property type="entry name" value="PUFD"/>
    <property type="match status" value="1"/>
</dbReference>
<dbReference type="OrthoDB" id="3666223at2759"/>
<feature type="compositionally biased region" description="Basic and acidic residues" evidence="9">
    <location>
        <begin position="1383"/>
        <end position="1395"/>
    </location>
</feature>
<keyword evidence="5" id="KW-0832">Ubl conjugation</keyword>
<feature type="repeat" description="ANK" evidence="8">
    <location>
        <begin position="1562"/>
        <end position="1594"/>
    </location>
</feature>
<evidence type="ECO:0000313" key="12">
    <source>
        <dbReference type="Ensembl" id="ENSKMAP00000003654.1"/>
    </source>
</evidence>
<keyword evidence="8" id="KW-0040">ANK repeat</keyword>
<feature type="domain" description="BCL-6 corepressor non-ankyrin-repeat" evidence="10">
    <location>
        <begin position="1249"/>
        <end position="1440"/>
    </location>
</feature>
<keyword evidence="4" id="KW-0677">Repeat</keyword>
<feature type="domain" description="BCL-6 corepressor PCGF1 binding" evidence="11">
    <location>
        <begin position="1667"/>
        <end position="1777"/>
    </location>
</feature>
<evidence type="ECO:0000256" key="9">
    <source>
        <dbReference type="SAM" id="MobiDB-lite"/>
    </source>
</evidence>
<dbReference type="InterPro" id="IPR038227">
    <property type="entry name" value="PUFD_som_sf"/>
</dbReference>
<keyword evidence="13" id="KW-1185">Reference proteome</keyword>
<comment type="similarity">
    <text evidence="7">Belongs to the BCOR family.</text>
</comment>
<evidence type="ECO:0000256" key="8">
    <source>
        <dbReference type="PROSITE-ProRule" id="PRU00023"/>
    </source>
</evidence>
<dbReference type="SUPFAM" id="SSF48403">
    <property type="entry name" value="Ankyrin repeat"/>
    <property type="match status" value="1"/>
</dbReference>
<dbReference type="Gene3D" id="3.10.260.40">
    <property type="entry name" value="BCL-6 corepressor, PCGF1 binding domain"/>
    <property type="match status" value="1"/>
</dbReference>
<evidence type="ECO:0000259" key="11">
    <source>
        <dbReference type="Pfam" id="PF16553"/>
    </source>
</evidence>
<feature type="region of interest" description="Disordered" evidence="9">
    <location>
        <begin position="729"/>
        <end position="795"/>
    </location>
</feature>
<feature type="region of interest" description="Disordered" evidence="9">
    <location>
        <begin position="468"/>
        <end position="629"/>
    </location>
</feature>
<dbReference type="PROSITE" id="PS50088">
    <property type="entry name" value="ANK_REPEAT"/>
    <property type="match status" value="2"/>
</dbReference>
<sequence length="1800" mass="196134">MVDARLTPLAAVGLDRSTLIHDSFRLHGGVVYPGIRALPGEKTRDTPALPLTYNRDGLPELIYKPDVSLDGRKTTNGYLGLYKGTHPSLHKPVLVPGAEGLGIERRVGPGEKASELGLAGAGGSYLRMPWLSPYPEASMFPFMDTSKYAALNMYKASLLSQPSPYLPQHLPYSPLCAAQGANVTSAAAVSAAERLYYMPPYPPPPISSSLVAPPMRIPAVTVAPTSLVHCQDKGLGVASPFAQQLHQASPHPQHHQAAIDRERSPSRSSRPSRPPSRKGTSNNNNTSSTSTSGTSVENNNSLPADSSHVTARLPQPPPLPARTDKALDLQRPVARIGQPSTSSASSVSVSSSSTQSVPHPFSVSSMASEQPSPARPSPHKSRPRDTASEHRAAGEKVSSRSPSKVNFERPAHQPQATKDSAEKPLDLSGRMMDFGLPANGFPVKIDAMASGARYGLPPSRELLKENISLSPSSHPHSVVSSTSSKVSERPEMISTLHSSWIVPSPSPSHTQHTPGLPPSPRSNADLSLSQAKGSSPSVIKNKSLERVLPQQRSSSCPRIGDPSQNIPSSQPSGPSLISSRAFSPKPSGEWDKHSPSQTEHHREATEKSSQASKRGEPAPDMSSYKRPCLENGHPTAHIYLPQSEAYLNHSLAYANRYLQYPIPDGMAMHSVPISGKGPVYPPSVLLGNNSLFPTHLAAKHPLPYHNLPTGPGGEYLSYNSQEMAHPLMQTHPDSKLPERADATLKPRGQEKSRGAVEECGSHRDHNTGKETGEANQTKHDREGQGGNQSKNLSSSAACREKIVCIDLVHSDTDIESTPPVHKQPSAEASNKVNQNECHTNQNLTKTDCEPKNQLYPSHSEQNPILKPVDGQQQAPSGKARVLQDTAYPAVSTSTSQTSPGDVSQAEDSSEERSPSPDLGDQDQSTLRCARTSGERSSGKDRRDKDCGALLLAQHNARVLRESDQGERETDKEDSIVDLGESHGEGDDEEEEGGQTSKNSRRSSLAKRIANSSGYVGDRFKCVTTELYADSSKLSREQRALQMEVLSREGSNISQPAAIWERAMMRFSELELKEKEGGGGGGVCVSASAAGRELADGQRRERMLEHCQHTTRQAEREGVRPAYTNNRVPVLQRCGAQREPLSPAHGAQDGARKAMRESEDTLCMPPTLTPSKGFLEEKVNPGFVATRKRPLIIKAEQEDAQDGERASHPEKRAKLSTDEHEQASPDEDDDDEVRKLKVCIELKGLRLSKPAAGAAASPDGSQLKQEQAWSQSRLVNLALSQRERKARPTEAEDRAAAHRHDINRKWGCEKLPNGVAALPPGQLKDRAHQPNPFSGDRGLKEPRRGPHSPAPELCVGGTPPLKPRRHSDTDKPKGKRPCKTKHTSQREREREKRKEATPNSPGQRVAADLGAAEDDKLTEQRSAPRKRAASPNHYPSSPLKPCSPTAALCPPSLQPQANSRAPPEAAGLHRTPPPPEPSPVRPIPPEARRLIVNKNAGETLLQRAARLGYEEVVLYCLENRVCEVNHRDYAGYCALHEACARGWLSIVQHLLDYGADINCSAQDGTRPIHDAVENDHLDVVRVLLSYGADPTLATYSGRGLLKMTHSDSMERFLTDYFADLQGRSDDDPGLYWEFYGSAVCESTEEGGIYDILADPPGPDEEEEDDKREVFEFEFSDRPLLPCYNIQVSLSQGPRNWLLLSDVLRRLRMSARAFRQTFPHMEVVTVAEAEFYRQASLSQLFSCPEELEGFHPDSKELLDLVEDSAELAALLGSTLECLDDRWDHPGDKLKDKIMAVAKLGSF</sequence>
<dbReference type="InterPro" id="IPR002110">
    <property type="entry name" value="Ankyrin_rpt"/>
</dbReference>
<keyword evidence="2" id="KW-1017">Isopeptide bond</keyword>
<feature type="compositionally biased region" description="Basic and acidic residues" evidence="9">
    <location>
        <begin position="383"/>
        <end position="398"/>
    </location>
</feature>
<feature type="compositionally biased region" description="Low complexity" evidence="9">
    <location>
        <begin position="280"/>
        <end position="301"/>
    </location>
</feature>
<dbReference type="GeneTree" id="ENSGT00940000153737"/>
<evidence type="ECO:0000313" key="13">
    <source>
        <dbReference type="Proteomes" id="UP000264800"/>
    </source>
</evidence>
<evidence type="ECO:0000256" key="1">
    <source>
        <dbReference type="ARBA" id="ARBA00004123"/>
    </source>
</evidence>
<evidence type="ECO:0000256" key="6">
    <source>
        <dbReference type="ARBA" id="ARBA00023242"/>
    </source>
</evidence>
<dbReference type="InterPro" id="IPR036770">
    <property type="entry name" value="Ankyrin_rpt-contain_sf"/>
</dbReference>
<feature type="compositionally biased region" description="Low complexity" evidence="9">
    <location>
        <begin position="567"/>
        <end position="579"/>
    </location>
</feature>
<reference evidence="12" key="1">
    <citation type="submission" date="2025-08" db="UniProtKB">
        <authorList>
            <consortium name="Ensembl"/>
        </authorList>
    </citation>
    <scope>IDENTIFICATION</scope>
</reference>
<feature type="region of interest" description="Disordered" evidence="9">
    <location>
        <begin position="1246"/>
        <end position="1483"/>
    </location>
</feature>
<dbReference type="InterPro" id="IPR031628">
    <property type="entry name" value="BCOR"/>
</dbReference>
<evidence type="ECO:0000259" key="10">
    <source>
        <dbReference type="Pfam" id="PF15808"/>
    </source>
</evidence>
<feature type="region of interest" description="Disordered" evidence="9">
    <location>
        <begin position="957"/>
        <end position="1004"/>
    </location>
</feature>
<dbReference type="SMART" id="SM00248">
    <property type="entry name" value="ANK"/>
    <property type="match status" value="3"/>
</dbReference>
<feature type="compositionally biased region" description="Basic and acidic residues" evidence="9">
    <location>
        <begin position="588"/>
        <end position="606"/>
    </location>
</feature>
<dbReference type="GO" id="GO:0005634">
    <property type="term" value="C:nucleus"/>
    <property type="evidence" value="ECO:0007669"/>
    <property type="project" value="UniProtKB-SubCell"/>
</dbReference>
<dbReference type="PANTHER" id="PTHR24117">
    <property type="entry name" value="AGAP007537-PB"/>
    <property type="match status" value="1"/>
</dbReference>
<dbReference type="GO" id="GO:0000122">
    <property type="term" value="P:negative regulation of transcription by RNA polymerase II"/>
    <property type="evidence" value="ECO:0007669"/>
    <property type="project" value="TreeGrafter"/>
</dbReference>
<feature type="region of interest" description="Disordered" evidence="9">
    <location>
        <begin position="1196"/>
        <end position="1232"/>
    </location>
</feature>
<dbReference type="GeneID" id="108232461"/>
<dbReference type="Pfam" id="PF12796">
    <property type="entry name" value="Ank_2"/>
    <property type="match status" value="1"/>
</dbReference>
<dbReference type="Ensembl" id="ENSKMAT00000003723.1">
    <property type="protein sequence ID" value="ENSKMAP00000003654.1"/>
    <property type="gene ID" value="ENSKMAG00000002791.1"/>
</dbReference>
<evidence type="ECO:0000256" key="4">
    <source>
        <dbReference type="ARBA" id="ARBA00022737"/>
    </source>
</evidence>
<evidence type="ECO:0000256" key="2">
    <source>
        <dbReference type="ARBA" id="ARBA00022499"/>
    </source>
</evidence>
<accession>A0A3Q2ZZ29</accession>
<feature type="compositionally biased region" description="Polar residues" evidence="9">
    <location>
        <begin position="362"/>
        <end position="371"/>
    </location>
</feature>
<dbReference type="KEGG" id="kmr:108232461"/>
<feature type="compositionally biased region" description="Basic residues" evidence="9">
    <location>
        <begin position="1372"/>
        <end position="1382"/>
    </location>
</feature>
<feature type="compositionally biased region" description="Basic and acidic residues" evidence="9">
    <location>
        <begin position="958"/>
        <end position="984"/>
    </location>
</feature>
<feature type="compositionally biased region" description="Polar residues" evidence="9">
    <location>
        <begin position="1258"/>
        <end position="1273"/>
    </location>
</feature>
<dbReference type="CTD" id="54880"/>
<feature type="compositionally biased region" description="Polar residues" evidence="9">
    <location>
        <begin position="826"/>
        <end position="845"/>
    </location>
</feature>
<dbReference type="Proteomes" id="UP000264800">
    <property type="component" value="Unplaced"/>
</dbReference>
<feature type="compositionally biased region" description="Polar residues" evidence="9">
    <location>
        <begin position="550"/>
        <end position="566"/>
    </location>
</feature>
<dbReference type="RefSeq" id="XP_037831959.1">
    <property type="nucleotide sequence ID" value="XM_037976031.1"/>
</dbReference>
<feature type="compositionally biased region" description="Polar residues" evidence="9">
    <location>
        <begin position="890"/>
        <end position="901"/>
    </location>
</feature>
<dbReference type="InterPro" id="IPR032365">
    <property type="entry name" value="PUFD"/>
</dbReference>
<feature type="compositionally biased region" description="Basic and acidic residues" evidence="9">
    <location>
        <begin position="732"/>
        <end position="783"/>
    </location>
</feature>
<comment type="subcellular location">
    <subcellularLocation>
        <location evidence="1">Nucleus</location>
    </subcellularLocation>
</comment>
<dbReference type="RefSeq" id="XP_017265758.1">
    <property type="nucleotide sequence ID" value="XM_017410269.3"/>
</dbReference>
<reference evidence="12" key="2">
    <citation type="submission" date="2025-09" db="UniProtKB">
        <authorList>
            <consortium name="Ensembl"/>
        </authorList>
    </citation>
    <scope>IDENTIFICATION</scope>
</reference>
<dbReference type="STRING" id="37003.ENSKMAP00000003654"/>
<dbReference type="PROSITE" id="PS50297">
    <property type="entry name" value="ANK_REP_REGION"/>
    <property type="match status" value="2"/>
</dbReference>
<keyword evidence="6" id="KW-0539">Nucleus</keyword>
<feature type="repeat" description="ANK" evidence="8">
    <location>
        <begin position="1529"/>
        <end position="1561"/>
    </location>
</feature>
<feature type="compositionally biased region" description="Basic and acidic residues" evidence="9">
    <location>
        <begin position="1201"/>
        <end position="1222"/>
    </location>
</feature>
<feature type="region of interest" description="Disordered" evidence="9">
    <location>
        <begin position="245"/>
        <end position="323"/>
    </location>
</feature>
<feature type="compositionally biased region" description="Low complexity" evidence="9">
    <location>
        <begin position="340"/>
        <end position="357"/>
    </location>
</feature>
<feature type="compositionally biased region" description="Pro residues" evidence="9">
    <location>
        <begin position="1470"/>
        <end position="1483"/>
    </location>
</feature>
<proteinExistence type="inferred from homology"/>
<name>A0A3Q2ZZ29_KRYMA</name>